<feature type="non-terminal residue" evidence="2">
    <location>
        <position position="1"/>
    </location>
</feature>
<reference evidence="2" key="1">
    <citation type="journal article" date="2014" name="Front. Microbiol.">
        <title>High frequency of phylogenetically diverse reductive dehalogenase-homologous genes in deep subseafloor sedimentary metagenomes.</title>
        <authorList>
            <person name="Kawai M."/>
            <person name="Futagami T."/>
            <person name="Toyoda A."/>
            <person name="Takaki Y."/>
            <person name="Nishi S."/>
            <person name="Hori S."/>
            <person name="Arai W."/>
            <person name="Tsubouchi T."/>
            <person name="Morono Y."/>
            <person name="Uchiyama I."/>
            <person name="Ito T."/>
            <person name="Fujiyama A."/>
            <person name="Inagaki F."/>
            <person name="Takami H."/>
        </authorList>
    </citation>
    <scope>NUCLEOTIDE SEQUENCE</scope>
    <source>
        <strain evidence="2">Expedition CK06-06</strain>
    </source>
</reference>
<dbReference type="SUPFAM" id="SSF143422">
    <property type="entry name" value="Transposase IS200-like"/>
    <property type="match status" value="1"/>
</dbReference>
<dbReference type="PANTHER" id="PTHR36966:SF1">
    <property type="entry name" value="REP-ASSOCIATED TYROSINE TRANSPOSASE"/>
    <property type="match status" value="1"/>
</dbReference>
<dbReference type="PANTHER" id="PTHR36966">
    <property type="entry name" value="REP-ASSOCIATED TYROSINE TRANSPOSASE"/>
    <property type="match status" value="1"/>
</dbReference>
<comment type="caution">
    <text evidence="2">The sequence shown here is derived from an EMBL/GenBank/DDBJ whole genome shotgun (WGS) entry which is preliminary data.</text>
</comment>
<feature type="domain" description="Transposase IS200-like" evidence="1">
    <location>
        <begin position="1"/>
        <end position="89"/>
    </location>
</feature>
<dbReference type="Pfam" id="PF01797">
    <property type="entry name" value="Y1_Tnp"/>
    <property type="match status" value="1"/>
</dbReference>
<dbReference type="NCBIfam" id="NF047646">
    <property type="entry name" value="REP_Tyr_transpos"/>
    <property type="match status" value="1"/>
</dbReference>
<evidence type="ECO:0000313" key="2">
    <source>
        <dbReference type="EMBL" id="GAG21949.1"/>
    </source>
</evidence>
<dbReference type="GO" id="GO:0006313">
    <property type="term" value="P:DNA transposition"/>
    <property type="evidence" value="ECO:0007669"/>
    <property type="project" value="InterPro"/>
</dbReference>
<accession>X0VU98</accession>
<dbReference type="SMART" id="SM01321">
    <property type="entry name" value="Y1_Tnp"/>
    <property type="match status" value="1"/>
</dbReference>
<dbReference type="Gene3D" id="3.30.70.1290">
    <property type="entry name" value="Transposase IS200-like"/>
    <property type="match status" value="1"/>
</dbReference>
<dbReference type="GO" id="GO:0004803">
    <property type="term" value="F:transposase activity"/>
    <property type="evidence" value="ECO:0007669"/>
    <property type="project" value="InterPro"/>
</dbReference>
<protein>
    <recommendedName>
        <fullName evidence="1">Transposase IS200-like domain-containing protein</fullName>
    </recommendedName>
</protein>
<organism evidence="2">
    <name type="scientific">marine sediment metagenome</name>
    <dbReference type="NCBI Taxonomy" id="412755"/>
    <lineage>
        <taxon>unclassified sequences</taxon>
        <taxon>metagenomes</taxon>
        <taxon>ecological metagenomes</taxon>
    </lineage>
</organism>
<evidence type="ECO:0000259" key="1">
    <source>
        <dbReference type="SMART" id="SM01321"/>
    </source>
</evidence>
<proteinExistence type="predicted"/>
<dbReference type="AlphaFoldDB" id="X0VU98"/>
<dbReference type="InterPro" id="IPR002686">
    <property type="entry name" value="Transposase_17"/>
</dbReference>
<sequence>QAVLECLTLSCGRYGFSLHAYCFMPDHLHLLVCGEDGSSLTDFVHHFKQLSGHRYKREHGAQLWQISYYDHVLRTDEDLLAVARYIWDNPVRAGLVQNRSEYSFSGPPPLMEQA</sequence>
<dbReference type="InterPro" id="IPR036515">
    <property type="entry name" value="Transposase_17_sf"/>
</dbReference>
<dbReference type="InterPro" id="IPR052715">
    <property type="entry name" value="RAYT_transposase"/>
</dbReference>
<dbReference type="GO" id="GO:0043565">
    <property type="term" value="F:sequence-specific DNA binding"/>
    <property type="evidence" value="ECO:0007669"/>
    <property type="project" value="TreeGrafter"/>
</dbReference>
<gene>
    <name evidence="2" type="ORF">S01H1_58738</name>
</gene>
<name>X0VU98_9ZZZZ</name>
<dbReference type="EMBL" id="BARS01038379">
    <property type="protein sequence ID" value="GAG21949.1"/>
    <property type="molecule type" value="Genomic_DNA"/>
</dbReference>